<dbReference type="Pfam" id="PF16859">
    <property type="entry name" value="TetR_C_11"/>
    <property type="match status" value="1"/>
</dbReference>
<proteinExistence type="predicted"/>
<dbReference type="SUPFAM" id="SSF48498">
    <property type="entry name" value="Tetracyclin repressor-like, C-terminal domain"/>
    <property type="match status" value="1"/>
</dbReference>
<dbReference type="Proteomes" id="UP001060895">
    <property type="component" value="Unassembled WGS sequence"/>
</dbReference>
<reference evidence="6" key="1">
    <citation type="submission" date="2013-04" db="EMBL/GenBank/DDBJ databases">
        <title>The genome sequencing project of 58 acetic acid bacteria.</title>
        <authorList>
            <person name="Okamoto-Kainuma A."/>
            <person name="Ishikawa M."/>
            <person name="Umino S."/>
            <person name="Koizumi Y."/>
            <person name="Shiwa Y."/>
            <person name="Yoshikawa H."/>
            <person name="Matsutani M."/>
            <person name="Matsushita K."/>
        </authorList>
    </citation>
    <scope>NUCLEOTIDE SEQUENCE</scope>
    <source>
        <strain evidence="6">DSM 12717</strain>
    </source>
</reference>
<dbReference type="Gene3D" id="1.10.357.10">
    <property type="entry name" value="Tetracycline Repressor, domain 2"/>
    <property type="match status" value="1"/>
</dbReference>
<dbReference type="InterPro" id="IPR009057">
    <property type="entry name" value="Homeodomain-like_sf"/>
</dbReference>
<evidence type="ECO:0000256" key="3">
    <source>
        <dbReference type="ARBA" id="ARBA00023163"/>
    </source>
</evidence>
<gene>
    <name evidence="6" type="ORF">AA12717_2767</name>
</gene>
<dbReference type="InterPro" id="IPR001647">
    <property type="entry name" value="HTH_TetR"/>
</dbReference>
<keyword evidence="2 4" id="KW-0238">DNA-binding</keyword>
<evidence type="ECO:0000313" key="6">
    <source>
        <dbReference type="EMBL" id="GBQ27732.1"/>
    </source>
</evidence>
<name>A0ABQ0P9G9_9PROT</name>
<dbReference type="PROSITE" id="PS50977">
    <property type="entry name" value="HTH_TETR_2"/>
    <property type="match status" value="1"/>
</dbReference>
<keyword evidence="1" id="KW-0805">Transcription regulation</keyword>
<feature type="DNA-binding region" description="H-T-H motif" evidence="4">
    <location>
        <begin position="38"/>
        <end position="57"/>
    </location>
</feature>
<organism evidence="6 7">
    <name type="scientific">Gluconacetobacter sacchari DSM 12717</name>
    <dbReference type="NCBI Taxonomy" id="1307940"/>
    <lineage>
        <taxon>Bacteria</taxon>
        <taxon>Pseudomonadati</taxon>
        <taxon>Pseudomonadota</taxon>
        <taxon>Alphaproteobacteria</taxon>
        <taxon>Acetobacterales</taxon>
        <taxon>Acetobacteraceae</taxon>
        <taxon>Gluconacetobacter</taxon>
    </lineage>
</organism>
<keyword evidence="3" id="KW-0804">Transcription</keyword>
<dbReference type="InterPro" id="IPR050109">
    <property type="entry name" value="HTH-type_TetR-like_transc_reg"/>
</dbReference>
<dbReference type="PANTHER" id="PTHR30055">
    <property type="entry name" value="HTH-TYPE TRANSCRIPTIONAL REGULATOR RUTR"/>
    <property type="match status" value="1"/>
</dbReference>
<dbReference type="Gene3D" id="1.10.10.60">
    <property type="entry name" value="Homeodomain-like"/>
    <property type="match status" value="1"/>
</dbReference>
<evidence type="ECO:0000259" key="5">
    <source>
        <dbReference type="PROSITE" id="PS50977"/>
    </source>
</evidence>
<dbReference type="EMBL" id="BAQP01000218">
    <property type="protein sequence ID" value="GBQ27732.1"/>
    <property type="molecule type" value="Genomic_DNA"/>
</dbReference>
<evidence type="ECO:0000256" key="1">
    <source>
        <dbReference type="ARBA" id="ARBA00023015"/>
    </source>
</evidence>
<keyword evidence="7" id="KW-1185">Reference proteome</keyword>
<accession>A0ABQ0P9G9</accession>
<dbReference type="PANTHER" id="PTHR30055:SF148">
    <property type="entry name" value="TETR-FAMILY TRANSCRIPTIONAL REGULATOR"/>
    <property type="match status" value="1"/>
</dbReference>
<dbReference type="InterPro" id="IPR011075">
    <property type="entry name" value="TetR_C"/>
</dbReference>
<evidence type="ECO:0000313" key="7">
    <source>
        <dbReference type="Proteomes" id="UP001060895"/>
    </source>
</evidence>
<dbReference type="SUPFAM" id="SSF46689">
    <property type="entry name" value="Homeodomain-like"/>
    <property type="match status" value="1"/>
</dbReference>
<protein>
    <submittedName>
        <fullName evidence="6">TetR family transcriptional regulator</fullName>
    </submittedName>
</protein>
<comment type="caution">
    <text evidence="6">The sequence shown here is derived from an EMBL/GenBank/DDBJ whole genome shotgun (WGS) entry which is preliminary data.</text>
</comment>
<evidence type="ECO:0000256" key="4">
    <source>
        <dbReference type="PROSITE-ProRule" id="PRU00335"/>
    </source>
</evidence>
<dbReference type="InterPro" id="IPR036271">
    <property type="entry name" value="Tet_transcr_reg_TetR-rel_C_sf"/>
</dbReference>
<evidence type="ECO:0000256" key="2">
    <source>
        <dbReference type="ARBA" id="ARBA00023125"/>
    </source>
</evidence>
<dbReference type="Pfam" id="PF00440">
    <property type="entry name" value="TetR_N"/>
    <property type="match status" value="1"/>
</dbReference>
<sequence>MDVMRVRGRTRRRGSALEEAILEAARAELAERGYTGLTMENVARRAGTSRPVLHRRWPSRTALATAALAQQLARANIVIPDLGSLRDELCLLLRTMSDRAGGGNLQLLFDMQKDLVAERSSFADIRARIVDGSQFHAVIGRAIARGEIDPGRLTPRIASLPLDLVRHEMLMTFQPLSDEAIREIVDGIFLPLVRRGGPPAPT</sequence>
<feature type="domain" description="HTH tetR-type" evidence="5">
    <location>
        <begin position="15"/>
        <end position="75"/>
    </location>
</feature>
<dbReference type="PRINTS" id="PR00455">
    <property type="entry name" value="HTHTETR"/>
</dbReference>